<reference evidence="3" key="1">
    <citation type="journal article" date="2019" name="Int. J. Syst. Evol. Microbiol.">
        <title>The Global Catalogue of Microorganisms (GCM) 10K type strain sequencing project: providing services to taxonomists for standard genome sequencing and annotation.</title>
        <authorList>
            <consortium name="The Broad Institute Genomics Platform"/>
            <consortium name="The Broad Institute Genome Sequencing Center for Infectious Disease"/>
            <person name="Wu L."/>
            <person name="Ma J."/>
        </authorList>
    </citation>
    <scope>NUCLEOTIDE SEQUENCE [LARGE SCALE GENOMIC DNA]</scope>
    <source>
        <strain evidence="3">CGMCC 1.15472</strain>
    </source>
</reference>
<sequence length="485" mass="54146">MTTPIGCLDDNHSPGIVATMLPSLGFVGGTWADSLTIPLSHGLRAARVTNIRPEPDYVNFRLLVPMLDGQPLTIDPKMVSPRESCHRADHRTPPYFLQPSGPGVHTGKDTGAWWEASLSEPVFPDSLRYLNRRDKWGVRSQQIRVDVQEADGDWTEVYNSASVAYRQQTVERLAAIGGPDFPVWTPQHDEDAVRWHDDAVHAIRAALDYEPNQMSPADWLSVAALIPTRAHSGRTESPLGGNEWRVLAHGLLNQVRRDPRARSGIASFGGVLNTRSSLRRLSEEIKTISERNDSKIHTISRHGVTPLGVLHSQRSEFLAAVKDMLGDLNAAGSRGMLAYGTLLGAVREGRFIEHDDDVDLFYTVVVSESESKDDAINRILNTLELRGWRISKIPKYMNVHVSRPGSPISLDLFPLDLSGSTVQVHMESMHIRQLPSAWFDQSTERTIHGLALPVPAHSEEFLEERYGSSWRIPDPFHDWGWTLVN</sequence>
<dbReference type="InterPro" id="IPR007074">
    <property type="entry name" value="LicD/FKTN/FKRP_NTP_transf"/>
</dbReference>
<evidence type="ECO:0000259" key="1">
    <source>
        <dbReference type="Pfam" id="PF04991"/>
    </source>
</evidence>
<protein>
    <recommendedName>
        <fullName evidence="1">LicD/FKTN/FKRP nucleotidyltransferase domain-containing protein</fullName>
    </recommendedName>
</protein>
<feature type="domain" description="LicD/FKTN/FKRP nucleotidyltransferase" evidence="1">
    <location>
        <begin position="336"/>
        <end position="361"/>
    </location>
</feature>
<gene>
    <name evidence="2" type="ORF">GCM10010974_33630</name>
</gene>
<proteinExistence type="predicted"/>
<dbReference type="Proteomes" id="UP000632322">
    <property type="component" value="Unassembled WGS sequence"/>
</dbReference>
<dbReference type="RefSeq" id="WP_181272382.1">
    <property type="nucleotide sequence ID" value="NZ_BMJG01000019.1"/>
</dbReference>
<evidence type="ECO:0000313" key="3">
    <source>
        <dbReference type="Proteomes" id="UP000632322"/>
    </source>
</evidence>
<name>A0ABQ1N1W9_9MICO</name>
<evidence type="ECO:0000313" key="2">
    <source>
        <dbReference type="EMBL" id="GGC48684.1"/>
    </source>
</evidence>
<accession>A0ABQ1N1W9</accession>
<dbReference type="EMBL" id="BMJG01000019">
    <property type="protein sequence ID" value="GGC48684.1"/>
    <property type="molecule type" value="Genomic_DNA"/>
</dbReference>
<dbReference type="PANTHER" id="PTHR13627:SF31">
    <property type="entry name" value="RIBITOL 5-PHOSPHATE TRANSFERASE FKRP"/>
    <property type="match status" value="1"/>
</dbReference>
<organism evidence="2 3">
    <name type="scientific">Brevibacterium sediminis</name>
    <dbReference type="NCBI Taxonomy" id="1857024"/>
    <lineage>
        <taxon>Bacteria</taxon>
        <taxon>Bacillati</taxon>
        <taxon>Actinomycetota</taxon>
        <taxon>Actinomycetes</taxon>
        <taxon>Micrococcales</taxon>
        <taxon>Brevibacteriaceae</taxon>
        <taxon>Brevibacterium</taxon>
    </lineage>
</organism>
<dbReference type="Pfam" id="PF04991">
    <property type="entry name" value="LicD"/>
    <property type="match status" value="1"/>
</dbReference>
<dbReference type="InterPro" id="IPR052613">
    <property type="entry name" value="LicD_transferase"/>
</dbReference>
<dbReference type="PANTHER" id="PTHR13627">
    <property type="entry name" value="FUKUTIN RELATED PROTEIN"/>
    <property type="match status" value="1"/>
</dbReference>
<comment type="caution">
    <text evidence="2">The sequence shown here is derived from an EMBL/GenBank/DDBJ whole genome shotgun (WGS) entry which is preliminary data.</text>
</comment>
<keyword evidence="3" id="KW-1185">Reference proteome</keyword>